<comment type="pathway">
    <text evidence="1 11">One-carbon metabolism; tetrahydrofolate interconversion.</text>
</comment>
<comment type="catalytic activity">
    <reaction evidence="11">
        <text>(6R)-5,10-methylene-5,6,7,8-tetrahydrofolate + NADP(+) = (6R)-5,10-methenyltetrahydrofolate + NADPH</text>
        <dbReference type="Rhea" id="RHEA:22812"/>
        <dbReference type="ChEBI" id="CHEBI:15636"/>
        <dbReference type="ChEBI" id="CHEBI:57455"/>
        <dbReference type="ChEBI" id="CHEBI:57783"/>
        <dbReference type="ChEBI" id="CHEBI:58349"/>
        <dbReference type="EC" id="1.5.1.5"/>
    </reaction>
</comment>
<evidence type="ECO:0000256" key="4">
    <source>
        <dbReference type="ARBA" id="ARBA00022755"/>
    </source>
</evidence>
<dbReference type="PANTHER" id="PTHR48099">
    <property type="entry name" value="C-1-TETRAHYDROFOLATE SYNTHASE, CYTOPLASMIC-RELATED"/>
    <property type="match status" value="1"/>
</dbReference>
<evidence type="ECO:0000256" key="5">
    <source>
        <dbReference type="ARBA" id="ARBA00022801"/>
    </source>
</evidence>
<feature type="binding site" evidence="11">
    <location>
        <begin position="164"/>
        <end position="166"/>
    </location>
    <ligand>
        <name>NADP(+)</name>
        <dbReference type="ChEBI" id="CHEBI:58349"/>
    </ligand>
</feature>
<dbReference type="Gene3D" id="3.40.50.10860">
    <property type="entry name" value="Leucine Dehydrogenase, chain A, domain 1"/>
    <property type="match status" value="1"/>
</dbReference>
<accession>A0ABT1RVB2</accession>
<evidence type="ECO:0000256" key="2">
    <source>
        <dbReference type="ARBA" id="ARBA00022563"/>
    </source>
</evidence>
<evidence type="ECO:0000256" key="1">
    <source>
        <dbReference type="ARBA" id="ARBA00004777"/>
    </source>
</evidence>
<dbReference type="EMBL" id="JANFZH010000002">
    <property type="protein sequence ID" value="MCQ4838614.1"/>
    <property type="molecule type" value="Genomic_DNA"/>
</dbReference>
<dbReference type="Gene3D" id="3.40.50.720">
    <property type="entry name" value="NAD(P)-binding Rossmann-like Domain"/>
    <property type="match status" value="1"/>
</dbReference>
<proteinExistence type="inferred from homology"/>
<dbReference type="PRINTS" id="PR00085">
    <property type="entry name" value="THFDHDRGNASE"/>
</dbReference>
<sequence length="284" mass="29880">MAKLIDGKAVSAKVKAEAAEEVKVLKAGGITPGLAVIIVGDDPASHIYVNNKKKACAATGIHSEEYALPADTTQEELLALVKELNEKEDIHGILVQSPLPDGLDESAVVEAIDPLKDVDAFHAYNVGRIMIGNYRFLPCTPAGVIELIRSTGVEIAGKNCVVIGRSNIVGKPMAMLLLHNNGTVTICHSRTKNLKEICRSADILVSAVGKAHFVTADMVKEGAVVIDVGMNRDENGKLCGDVDFDAVESLASHITPVPGGVGPMTIAMLMKNTVTAAKLQNGIA</sequence>
<dbReference type="InterPro" id="IPR000672">
    <property type="entry name" value="THF_DH/CycHdrlase"/>
</dbReference>
<dbReference type="Proteomes" id="UP001524473">
    <property type="component" value="Unassembled WGS sequence"/>
</dbReference>
<dbReference type="RefSeq" id="WP_066865430.1">
    <property type="nucleotide sequence ID" value="NZ_CABKVV010000014.1"/>
</dbReference>
<dbReference type="GO" id="GO:0004477">
    <property type="term" value="F:methenyltetrahydrofolate cyclohydrolase activity"/>
    <property type="evidence" value="ECO:0007669"/>
    <property type="project" value="UniProtKB-EC"/>
</dbReference>
<comment type="similarity">
    <text evidence="11">Belongs to the tetrahydrofolate dehydrogenase/cyclohydrolase family.</text>
</comment>
<keyword evidence="4 11" id="KW-0658">Purine biosynthesis</keyword>
<dbReference type="InterPro" id="IPR046346">
    <property type="entry name" value="Aminoacid_DH-like_N_sf"/>
</dbReference>
<dbReference type="PROSITE" id="PS00767">
    <property type="entry name" value="THF_DHG_CYH_2"/>
    <property type="match status" value="1"/>
</dbReference>
<dbReference type="EC" id="1.5.1.5" evidence="11"/>
<comment type="catalytic activity">
    <reaction evidence="11">
        <text>(6R)-5,10-methenyltetrahydrofolate + H2O = (6R)-10-formyltetrahydrofolate + H(+)</text>
        <dbReference type="Rhea" id="RHEA:23700"/>
        <dbReference type="ChEBI" id="CHEBI:15377"/>
        <dbReference type="ChEBI" id="CHEBI:15378"/>
        <dbReference type="ChEBI" id="CHEBI:57455"/>
        <dbReference type="ChEBI" id="CHEBI:195366"/>
        <dbReference type="EC" id="3.5.4.9"/>
    </reaction>
</comment>
<dbReference type="HAMAP" id="MF_01576">
    <property type="entry name" value="THF_DHG_CYH"/>
    <property type="match status" value="1"/>
</dbReference>
<dbReference type="InterPro" id="IPR020630">
    <property type="entry name" value="THF_DH/CycHdrlase_cat_dom"/>
</dbReference>
<evidence type="ECO:0000256" key="3">
    <source>
        <dbReference type="ARBA" id="ARBA00022605"/>
    </source>
</evidence>
<gene>
    <name evidence="11 14" type="primary">folD</name>
    <name evidence="14" type="ORF">NE695_01645</name>
</gene>
<keyword evidence="9 11" id="KW-0486">Methionine biosynthesis</keyword>
<keyword evidence="3 11" id="KW-0028">Amino-acid biosynthesis</keyword>
<dbReference type="Pfam" id="PF02882">
    <property type="entry name" value="THF_DHG_CYH_C"/>
    <property type="match status" value="1"/>
</dbReference>
<comment type="caution">
    <text evidence="11">Lacks conserved residue(s) required for the propagation of feature annotation.</text>
</comment>
<reference evidence="14 15" key="1">
    <citation type="submission" date="2022-06" db="EMBL/GenBank/DDBJ databases">
        <title>Isolation of gut microbiota from human fecal samples.</title>
        <authorList>
            <person name="Pamer E.G."/>
            <person name="Barat B."/>
            <person name="Waligurski E."/>
            <person name="Medina S."/>
            <person name="Paddock L."/>
            <person name="Mostad J."/>
        </authorList>
    </citation>
    <scope>NUCLEOTIDE SEQUENCE [LARGE SCALE GENOMIC DNA]</scope>
    <source>
        <strain evidence="14 15">DFI.9.73</strain>
    </source>
</reference>
<feature type="domain" description="Tetrahydrofolate dehydrogenase/cyclohydrolase catalytic" evidence="12">
    <location>
        <begin position="5"/>
        <end position="119"/>
    </location>
</feature>
<dbReference type="InterPro" id="IPR020867">
    <property type="entry name" value="THF_DH/CycHdrlase_CS"/>
</dbReference>
<dbReference type="GeneID" id="90532933"/>
<evidence type="ECO:0000256" key="7">
    <source>
        <dbReference type="ARBA" id="ARBA00023002"/>
    </source>
</evidence>
<evidence type="ECO:0000256" key="8">
    <source>
        <dbReference type="ARBA" id="ARBA00023102"/>
    </source>
</evidence>
<keyword evidence="6 11" id="KW-0521">NADP</keyword>
<protein>
    <recommendedName>
        <fullName evidence="11">Bifunctional protein FolD</fullName>
    </recommendedName>
    <domain>
        <recommendedName>
            <fullName evidence="11">Methylenetetrahydrofolate dehydrogenase</fullName>
            <ecNumber evidence="11">1.5.1.5</ecNumber>
        </recommendedName>
    </domain>
    <domain>
        <recommendedName>
            <fullName evidence="11">Methenyltetrahydrofolate cyclohydrolase</fullName>
            <ecNumber evidence="11">3.5.4.9</ecNumber>
        </recommendedName>
    </domain>
</protein>
<keyword evidence="7 11" id="KW-0560">Oxidoreductase</keyword>
<organism evidence="14 15">
    <name type="scientific">Neglectibacter timonensis</name>
    <dbReference type="NCBI Taxonomy" id="1776382"/>
    <lineage>
        <taxon>Bacteria</taxon>
        <taxon>Bacillati</taxon>
        <taxon>Bacillota</taxon>
        <taxon>Clostridia</taxon>
        <taxon>Eubacteriales</taxon>
        <taxon>Oscillospiraceae</taxon>
        <taxon>Neglectibacter</taxon>
    </lineage>
</organism>
<dbReference type="NCBIfam" id="NF008058">
    <property type="entry name" value="PRK10792.1"/>
    <property type="match status" value="1"/>
</dbReference>
<evidence type="ECO:0000259" key="12">
    <source>
        <dbReference type="Pfam" id="PF00763"/>
    </source>
</evidence>
<evidence type="ECO:0000256" key="9">
    <source>
        <dbReference type="ARBA" id="ARBA00023167"/>
    </source>
</evidence>
<dbReference type="SUPFAM" id="SSF51735">
    <property type="entry name" value="NAD(P)-binding Rossmann-fold domains"/>
    <property type="match status" value="1"/>
</dbReference>
<evidence type="ECO:0000256" key="6">
    <source>
        <dbReference type="ARBA" id="ARBA00022857"/>
    </source>
</evidence>
<dbReference type="NCBIfam" id="NF010783">
    <property type="entry name" value="PRK14186.1"/>
    <property type="match status" value="1"/>
</dbReference>
<name>A0ABT1RVB2_9FIRM</name>
<feature type="domain" description="Tetrahydrofolate dehydrogenase/cyclohydrolase NAD(P)-binding" evidence="13">
    <location>
        <begin position="138"/>
        <end position="280"/>
    </location>
</feature>
<comment type="caution">
    <text evidence="14">The sequence shown here is derived from an EMBL/GenBank/DDBJ whole genome shotgun (WGS) entry which is preliminary data.</text>
</comment>
<keyword evidence="10 11" id="KW-0511">Multifunctional enzyme</keyword>
<dbReference type="InterPro" id="IPR036291">
    <property type="entry name" value="NAD(P)-bd_dom_sf"/>
</dbReference>
<keyword evidence="8 11" id="KW-0368">Histidine biosynthesis</keyword>
<comment type="function">
    <text evidence="11">Catalyzes the oxidation of 5,10-methylenetetrahydrofolate to 5,10-methenyltetrahydrofolate and then the hydrolysis of 5,10-methenyltetrahydrofolate to 10-formyltetrahydrofolate.</text>
</comment>
<evidence type="ECO:0000256" key="11">
    <source>
        <dbReference type="HAMAP-Rule" id="MF_01576"/>
    </source>
</evidence>
<keyword evidence="5 11" id="KW-0378">Hydrolase</keyword>
<dbReference type="GO" id="GO:0004488">
    <property type="term" value="F:methylenetetrahydrofolate dehydrogenase (NADP+) activity"/>
    <property type="evidence" value="ECO:0007669"/>
    <property type="project" value="UniProtKB-EC"/>
</dbReference>
<dbReference type="EC" id="3.5.4.9" evidence="11"/>
<evidence type="ECO:0000313" key="15">
    <source>
        <dbReference type="Proteomes" id="UP001524473"/>
    </source>
</evidence>
<evidence type="ECO:0000259" key="13">
    <source>
        <dbReference type="Pfam" id="PF02882"/>
    </source>
</evidence>
<evidence type="ECO:0000313" key="14">
    <source>
        <dbReference type="EMBL" id="MCQ4838614.1"/>
    </source>
</evidence>
<evidence type="ECO:0000256" key="10">
    <source>
        <dbReference type="ARBA" id="ARBA00023268"/>
    </source>
</evidence>
<dbReference type="SUPFAM" id="SSF53223">
    <property type="entry name" value="Aminoacid dehydrogenase-like, N-terminal domain"/>
    <property type="match status" value="1"/>
</dbReference>
<keyword evidence="2 11" id="KW-0554">One-carbon metabolism</keyword>
<dbReference type="InterPro" id="IPR020631">
    <property type="entry name" value="THF_DH/CycHdrlase_NAD-bd_dom"/>
</dbReference>
<dbReference type="PANTHER" id="PTHR48099:SF5">
    <property type="entry name" value="C-1-TETRAHYDROFOLATE SYNTHASE, CYTOPLASMIC"/>
    <property type="match status" value="1"/>
</dbReference>
<dbReference type="Pfam" id="PF00763">
    <property type="entry name" value="THF_DHG_CYH"/>
    <property type="match status" value="1"/>
</dbReference>
<dbReference type="CDD" id="cd01080">
    <property type="entry name" value="NAD_bind_m-THF_DH_Cyclohyd"/>
    <property type="match status" value="1"/>
</dbReference>
<keyword evidence="15" id="KW-1185">Reference proteome</keyword>
<comment type="subunit">
    <text evidence="11">Homodimer.</text>
</comment>